<dbReference type="PANTHER" id="PTHR45947">
    <property type="entry name" value="SULFOQUINOVOSYL TRANSFERASE SQD2"/>
    <property type="match status" value="1"/>
</dbReference>
<dbReference type="SUPFAM" id="SSF53756">
    <property type="entry name" value="UDP-Glycosyltransferase/glycogen phosphorylase"/>
    <property type="match status" value="1"/>
</dbReference>
<evidence type="ECO:0000259" key="1">
    <source>
        <dbReference type="Pfam" id="PF00534"/>
    </source>
</evidence>
<dbReference type="InterPro" id="IPR050194">
    <property type="entry name" value="Glycosyltransferase_grp1"/>
</dbReference>
<sequence length="430" mass="49130">MTKKLKICLCTTFYPPYNADADGWYVQRLANGLARRGHEVTVLHNPDAYEALAGEHITAQYEDHPAITIKKITSPLRLLSLLAIHQTGRPYGQKAALQECFKEPFDVIHYYNVSLLGGPQIFSYGKSRIKIGGLNDHWLVCPMHLLWKYTGAVCEKPQCFTCSLHYGRPPQLWRHTSLMEDMTRHIDMFLGPSLFTIHKHLERGFKKRMVHLPPLYTIPEKTPAVENPLPLDRPFFFCVGRLESYKGFQDVIPMFRNFPDHGLVICGQGSYSTHLQSLAEGMLNVHFTGPLSQDRIQQLYENAVATIVPSRCYQTFCHVTAESFSAGTPVIAYRQSAVEEIISEHGGGILYTKSEELHDAITTMITDDRTKHHLKTEASRAYRQEYSEEVYVQRYLSVVGELLSQKHRYGEIRDYDAATRTFADRKIFGI</sequence>
<evidence type="ECO:0000313" key="2">
    <source>
        <dbReference type="EMBL" id="SPP64572.1"/>
    </source>
</evidence>
<dbReference type="Pfam" id="PF00534">
    <property type="entry name" value="Glycos_transf_1"/>
    <property type="match status" value="1"/>
</dbReference>
<dbReference type="AlphaFoldDB" id="A0A330L5Y6"/>
<accession>A0A330L5Y6</accession>
<dbReference type="CDD" id="cd03801">
    <property type="entry name" value="GT4_PimA-like"/>
    <property type="match status" value="1"/>
</dbReference>
<evidence type="ECO:0000313" key="3">
    <source>
        <dbReference type="Proteomes" id="UP000248168"/>
    </source>
</evidence>
<reference evidence="3" key="1">
    <citation type="submission" date="2018-04" db="EMBL/GenBank/DDBJ databases">
        <authorList>
            <person name="Lucker S."/>
            <person name="Sakoula D."/>
        </authorList>
    </citation>
    <scope>NUCLEOTIDE SEQUENCE [LARGE SCALE GENOMIC DNA]</scope>
</reference>
<keyword evidence="2" id="KW-0808">Transferase</keyword>
<protein>
    <submittedName>
        <fullName evidence="2">Putative Glycosyltransferase</fullName>
    </submittedName>
</protein>
<keyword evidence="3" id="KW-1185">Reference proteome</keyword>
<feature type="domain" description="Glycosyl transferase family 1" evidence="1">
    <location>
        <begin position="227"/>
        <end position="378"/>
    </location>
</feature>
<dbReference type="InterPro" id="IPR001296">
    <property type="entry name" value="Glyco_trans_1"/>
</dbReference>
<name>A0A330L5Y6_9BACT</name>
<dbReference type="Gene3D" id="3.40.50.2000">
    <property type="entry name" value="Glycogen Phosphorylase B"/>
    <property type="match status" value="2"/>
</dbReference>
<organism evidence="2 3">
    <name type="scientific">Nitrospira lenta</name>
    <dbReference type="NCBI Taxonomy" id="1436998"/>
    <lineage>
        <taxon>Bacteria</taxon>
        <taxon>Pseudomonadati</taxon>
        <taxon>Nitrospirota</taxon>
        <taxon>Nitrospiria</taxon>
        <taxon>Nitrospirales</taxon>
        <taxon>Nitrospiraceae</taxon>
        <taxon>Nitrospira</taxon>
    </lineage>
</organism>
<proteinExistence type="predicted"/>
<dbReference type="RefSeq" id="WP_121988945.1">
    <property type="nucleotide sequence ID" value="NZ_OUNR01000012.1"/>
</dbReference>
<dbReference type="GO" id="GO:0016757">
    <property type="term" value="F:glycosyltransferase activity"/>
    <property type="evidence" value="ECO:0007669"/>
    <property type="project" value="InterPro"/>
</dbReference>
<dbReference type="PANTHER" id="PTHR45947:SF3">
    <property type="entry name" value="SULFOQUINOVOSYL TRANSFERASE SQD2"/>
    <property type="match status" value="1"/>
</dbReference>
<dbReference type="Proteomes" id="UP000248168">
    <property type="component" value="Unassembled WGS sequence"/>
</dbReference>
<dbReference type="EMBL" id="OUNR01000012">
    <property type="protein sequence ID" value="SPP64572.1"/>
    <property type="molecule type" value="Genomic_DNA"/>
</dbReference>
<dbReference type="InParanoid" id="A0A330L5Y6"/>
<gene>
    <name evidence="2" type="ORF">NITLEN_20212</name>
</gene>
<dbReference type="OrthoDB" id="9775208at2"/>